<feature type="region of interest" description="Disordered" evidence="5">
    <location>
        <begin position="1"/>
        <end position="48"/>
    </location>
</feature>
<evidence type="ECO:0000259" key="7">
    <source>
        <dbReference type="Pfam" id="PF18135"/>
    </source>
</evidence>
<comment type="catalytic activity">
    <reaction evidence="4">
        <text>a 2'-deoxyadenosine in DNA + S-adenosyl-L-methionine = an N(6)-methyl-2'-deoxyadenosine in DNA + S-adenosyl-L-homocysteine + H(+)</text>
        <dbReference type="Rhea" id="RHEA:15197"/>
        <dbReference type="Rhea" id="RHEA-COMP:12418"/>
        <dbReference type="Rhea" id="RHEA-COMP:12419"/>
        <dbReference type="ChEBI" id="CHEBI:15378"/>
        <dbReference type="ChEBI" id="CHEBI:57856"/>
        <dbReference type="ChEBI" id="CHEBI:59789"/>
        <dbReference type="ChEBI" id="CHEBI:90615"/>
        <dbReference type="ChEBI" id="CHEBI:90616"/>
        <dbReference type="EC" id="2.1.1.72"/>
    </reaction>
</comment>
<dbReference type="Pfam" id="PF02384">
    <property type="entry name" value="N6_Mtase"/>
    <property type="match status" value="1"/>
</dbReference>
<feature type="compositionally biased region" description="Basic and acidic residues" evidence="5">
    <location>
        <begin position="1"/>
        <end position="11"/>
    </location>
</feature>
<comment type="caution">
    <text evidence="8">The sequence shown here is derived from an EMBL/GenBank/DDBJ whole genome shotgun (WGS) entry which is preliminary data.</text>
</comment>
<dbReference type="Pfam" id="PF18135">
    <property type="entry name" value="Type_ISP_C"/>
    <property type="match status" value="1"/>
</dbReference>
<dbReference type="InterPro" id="IPR029063">
    <property type="entry name" value="SAM-dependent_MTases_sf"/>
</dbReference>
<dbReference type="InterPro" id="IPR041635">
    <property type="entry name" value="Type_ISP_LLaBIII_C"/>
</dbReference>
<dbReference type="Gene3D" id="3.40.50.150">
    <property type="entry name" value="Vaccinia Virus protein VP39"/>
    <property type="match status" value="1"/>
</dbReference>
<dbReference type="Proteomes" id="UP001631957">
    <property type="component" value="Unassembled WGS sequence"/>
</dbReference>
<evidence type="ECO:0000259" key="6">
    <source>
        <dbReference type="Pfam" id="PF02384"/>
    </source>
</evidence>
<dbReference type="PANTHER" id="PTHR33841">
    <property type="entry name" value="DNA METHYLTRANSFERASE YEEA-RELATED"/>
    <property type="match status" value="1"/>
</dbReference>
<dbReference type="InterPro" id="IPR003356">
    <property type="entry name" value="DNA_methylase_A-5"/>
</dbReference>
<accession>A0ABW9I167</accession>
<evidence type="ECO:0000256" key="2">
    <source>
        <dbReference type="ARBA" id="ARBA00022603"/>
    </source>
</evidence>
<evidence type="ECO:0000256" key="1">
    <source>
        <dbReference type="ARBA" id="ARBA00011900"/>
    </source>
</evidence>
<feature type="domain" description="DNA methylase adenine-specific" evidence="6">
    <location>
        <begin position="355"/>
        <end position="537"/>
    </location>
</feature>
<dbReference type="SUPFAM" id="SSF53335">
    <property type="entry name" value="S-adenosyl-L-methionine-dependent methyltransferases"/>
    <property type="match status" value="1"/>
</dbReference>
<evidence type="ECO:0000256" key="5">
    <source>
        <dbReference type="SAM" id="MobiDB-lite"/>
    </source>
</evidence>
<reference evidence="8 9" key="1">
    <citation type="submission" date="2024-12" db="EMBL/GenBank/DDBJ databases">
        <title>Forecasting of Potato common scab and diversities of Pathogenic streptomyces spp. in china.</title>
        <authorList>
            <person name="Handique U."/>
            <person name="Wu J."/>
        </authorList>
    </citation>
    <scope>NUCLEOTIDE SEQUENCE [LARGE SCALE GENOMIC DNA]</scope>
    <source>
        <strain evidence="8 9">ZRIMU1530</strain>
    </source>
</reference>
<keyword evidence="9" id="KW-1185">Reference proteome</keyword>
<evidence type="ECO:0000313" key="8">
    <source>
        <dbReference type="EMBL" id="MFM9612767.1"/>
    </source>
</evidence>
<keyword evidence="3" id="KW-0808">Transferase</keyword>
<dbReference type="EMBL" id="JBJVNI010000016">
    <property type="protein sequence ID" value="MFM9612767.1"/>
    <property type="molecule type" value="Genomic_DNA"/>
</dbReference>
<feature type="compositionally biased region" description="Basic and acidic residues" evidence="5">
    <location>
        <begin position="774"/>
        <end position="784"/>
    </location>
</feature>
<dbReference type="EC" id="2.1.1.72" evidence="1"/>
<dbReference type="PANTHER" id="PTHR33841:SF1">
    <property type="entry name" value="DNA METHYLTRANSFERASE A"/>
    <property type="match status" value="1"/>
</dbReference>
<dbReference type="RefSeq" id="WP_409122581.1">
    <property type="nucleotide sequence ID" value="NZ_JBJVNI010000016.1"/>
</dbReference>
<proteinExistence type="predicted"/>
<evidence type="ECO:0000256" key="4">
    <source>
        <dbReference type="ARBA" id="ARBA00047942"/>
    </source>
</evidence>
<evidence type="ECO:0000256" key="3">
    <source>
        <dbReference type="ARBA" id="ARBA00022679"/>
    </source>
</evidence>
<organism evidence="8 9">
    <name type="scientific">Streptomyces niveiscabiei</name>
    <dbReference type="NCBI Taxonomy" id="164115"/>
    <lineage>
        <taxon>Bacteria</taxon>
        <taxon>Bacillati</taxon>
        <taxon>Actinomycetota</taxon>
        <taxon>Actinomycetes</taxon>
        <taxon>Kitasatosporales</taxon>
        <taxon>Streptomycetaceae</taxon>
        <taxon>Streptomyces</taxon>
    </lineage>
</organism>
<dbReference type="InterPro" id="IPR050953">
    <property type="entry name" value="N4_N6_ade-DNA_methylase"/>
</dbReference>
<keyword evidence="2" id="KW-0489">Methyltransferase</keyword>
<evidence type="ECO:0000313" key="9">
    <source>
        <dbReference type="Proteomes" id="UP001631957"/>
    </source>
</evidence>
<dbReference type="PRINTS" id="PR00507">
    <property type="entry name" value="N12N6MTFRASE"/>
</dbReference>
<gene>
    <name evidence="8" type="ORF">ACKI18_29195</name>
</gene>
<sequence length="1143" mass="126896">MEQRGPEKSGPDGEQGAAGDRTDLTSAASAHLGDGGGMGSRRRTHDSFEQAVQAAVSTFGAEVTPKLRGSGWQEDQLRGPMENMIRSICRGLGLDVTLIGEVPLVDMGARPDYAVEVGGALVGYIELKKPGTQADPSDYTGRNAEQWAKLRLLNNVLLCDGNEFSVHQEGQRVGEVAHMKGSVLTSGSRLAPADGTLARVLRDFLTWEPQTPRTTSQLIRAVAGLCQLLSEEVGEAIAQEKSRRRPPAFTTLAKDWRHLLFPEATDAQFVEQYGQAVVFALLLARVEEINFEGETVHEIATKLGKKHSLMGQALDVLAGDSVAGLSTTLNTLLRVIGAVRWDVLDDGTGDAYFLLYEHFLQIYDPDLRIRTGSYYTPRGIVSAMARLVEDVLKREGFRIPSGFASPDVVLVDPAMGTGTFLLSALELAADTITEAEGPGAVGPRLREMVGRRLVGFEMQVGPFAVAELRMHAMLKQYGSAAPAQGLRLLVADALDSPTAEFNWIPHTYRALAESRRQANQVKRDERVMVVMGNPPHDAVKRGAGKWVERGEPEADIPAPLGAFRQPGNGRYESKIANLYVYFWRWATWKVFDAHDDVPFGVVALITPKAWLKGRAFAGMRRYLRETADEGWIVDLSPEGQRADVATRIFPEVAQELCIAIFVRWRDSPRPRTDQQTAKVRHLKVGGRRDEKIERLTTLTLDDPVWRECATGETDAFLPPGSDLWESCPQLRDLMPWSSRGVTPGRMWVYAPDEDTLHRRWQRLLAADTERRAEMLGRSGERAPSDKVPPLPGVESHGRIPLAAEHRTDPQTVRIGFRSFDRQYVLPDSRLMERGRADLWRVRSDRQIYTVEQNAHPVVNGPALVFSALIPDMHYFNNRSGCARPLYRNAAGTLPNVTPGLLPLLSGRLDVSVVAEDLLAYIAAIASHPEYTARFQEDLEVPGARIPLTTDQYLWERAIAIGQRVLWLHTYGERYADKTAGRPYGRVLLPRDRPRCVEEIPDDVETMPEKLAYDPVTQDLWVGSGRISPVSRAVREYEVSGMNILDKWFGYRRRNPAGKRRLELDHEFARRWLPSWTTELLELLNVLGLLVREEPAQADLFNDVCAGPLITVADLTAAGILPVPTEATRALKATSDAGDALFDL</sequence>
<feature type="domain" description="Type ISP restriction-modification enzyme LLaBIII C-terminal specificity" evidence="7">
    <location>
        <begin position="732"/>
        <end position="1082"/>
    </location>
</feature>
<feature type="region of interest" description="Disordered" evidence="5">
    <location>
        <begin position="774"/>
        <end position="793"/>
    </location>
</feature>
<name>A0ABW9I167_9ACTN</name>
<protein>
    <recommendedName>
        <fullName evidence="1">site-specific DNA-methyltransferase (adenine-specific)</fullName>
        <ecNumber evidence="1">2.1.1.72</ecNumber>
    </recommendedName>
</protein>